<keyword evidence="2" id="KW-1185">Reference proteome</keyword>
<evidence type="ECO:0000313" key="1">
    <source>
        <dbReference type="EMBL" id="KAL3808818.1"/>
    </source>
</evidence>
<dbReference type="Proteomes" id="UP001530377">
    <property type="component" value="Unassembled WGS sequence"/>
</dbReference>
<evidence type="ECO:0000313" key="2">
    <source>
        <dbReference type="Proteomes" id="UP001530377"/>
    </source>
</evidence>
<protein>
    <submittedName>
        <fullName evidence="1">Uncharacterized protein</fullName>
    </submittedName>
</protein>
<proteinExistence type="predicted"/>
<feature type="non-terminal residue" evidence="1">
    <location>
        <position position="1"/>
    </location>
</feature>
<gene>
    <name evidence="1" type="ORF">ACHAXA_001127</name>
</gene>
<dbReference type="Gene3D" id="3.30.360.10">
    <property type="entry name" value="Dihydrodipicolinate Reductase, domain 2"/>
    <property type="match status" value="1"/>
</dbReference>
<comment type="caution">
    <text evidence="1">The sequence shown here is derived from an EMBL/GenBank/DDBJ whole genome shotgun (WGS) entry which is preliminary data.</text>
</comment>
<reference evidence="1 2" key="1">
    <citation type="submission" date="2024-10" db="EMBL/GenBank/DDBJ databases">
        <title>Updated reference genomes for cyclostephanoid diatoms.</title>
        <authorList>
            <person name="Roberts W.R."/>
            <person name="Alverson A.J."/>
        </authorList>
    </citation>
    <scope>NUCLEOTIDE SEQUENCE [LARGE SCALE GENOMIC DNA]</scope>
    <source>
        <strain evidence="1 2">AJA228-03</strain>
    </source>
</reference>
<accession>A0ABD3R7A9</accession>
<dbReference type="SUPFAM" id="SSF160532">
    <property type="entry name" value="Ava3019-like"/>
    <property type="match status" value="1"/>
</dbReference>
<dbReference type="AlphaFoldDB" id="A0ABD3R7A9"/>
<name>A0ABD3R7A9_9STRA</name>
<sequence length="163" mass="18186">GNPTRCDTRALRTRSRRTRGRRTTTFVVVIIHGRRGGGVMLGFCSSNVPEALGGLKSWVNELNLPRGMLHGMDLDGVPIPAEEFGSVYVKYSTGGAMTYKEMRRSGRGFDALWRPGDALLETYDGDYRGVYLNVELNDGVFRQFGLLPTDLFYPEEDDDDGGW</sequence>
<dbReference type="EMBL" id="JALLPB020000468">
    <property type="protein sequence ID" value="KAL3808818.1"/>
    <property type="molecule type" value="Genomic_DNA"/>
</dbReference>
<organism evidence="1 2">
    <name type="scientific">Cyclostephanos tholiformis</name>
    <dbReference type="NCBI Taxonomy" id="382380"/>
    <lineage>
        <taxon>Eukaryota</taxon>
        <taxon>Sar</taxon>
        <taxon>Stramenopiles</taxon>
        <taxon>Ochrophyta</taxon>
        <taxon>Bacillariophyta</taxon>
        <taxon>Coscinodiscophyceae</taxon>
        <taxon>Thalassiosirophycidae</taxon>
        <taxon>Stephanodiscales</taxon>
        <taxon>Stephanodiscaceae</taxon>
        <taxon>Cyclostephanos</taxon>
    </lineage>
</organism>